<evidence type="ECO:0000313" key="5">
    <source>
        <dbReference type="Proteomes" id="UP000095553"/>
    </source>
</evidence>
<dbReference type="PANTHER" id="PTHR30404:SF8">
    <property type="entry name" value="AUTOLYSIN PH-RELATED"/>
    <property type="match status" value="1"/>
</dbReference>
<protein>
    <submittedName>
        <fullName evidence="4">N-acetylmuramoyl-L-alanine amidase</fullName>
    </submittedName>
</protein>
<feature type="domain" description="SH3b" evidence="3">
    <location>
        <begin position="202"/>
        <end position="264"/>
    </location>
</feature>
<dbReference type="InterPro" id="IPR002508">
    <property type="entry name" value="MurNAc-LAA_cat"/>
</dbReference>
<dbReference type="InterPro" id="IPR003646">
    <property type="entry name" value="SH3-like_bac-type"/>
</dbReference>
<accession>A0A173SB75</accession>
<dbReference type="GO" id="GO:0009253">
    <property type="term" value="P:peptidoglycan catabolic process"/>
    <property type="evidence" value="ECO:0007669"/>
    <property type="project" value="InterPro"/>
</dbReference>
<dbReference type="Gene3D" id="2.30.30.40">
    <property type="entry name" value="SH3 Domains"/>
    <property type="match status" value="1"/>
</dbReference>
<dbReference type="EMBL" id="CYXY01000005">
    <property type="protein sequence ID" value="CUM87095.1"/>
    <property type="molecule type" value="Genomic_DNA"/>
</dbReference>
<dbReference type="Pfam" id="PF08239">
    <property type="entry name" value="SH3_3"/>
    <property type="match status" value="1"/>
</dbReference>
<dbReference type="PROSITE" id="PS51781">
    <property type="entry name" value="SH3B"/>
    <property type="match status" value="1"/>
</dbReference>
<dbReference type="GO" id="GO:0008745">
    <property type="term" value="F:N-acetylmuramoyl-L-alanine amidase activity"/>
    <property type="evidence" value="ECO:0007669"/>
    <property type="project" value="InterPro"/>
</dbReference>
<evidence type="ECO:0000259" key="3">
    <source>
        <dbReference type="PROSITE" id="PS51781"/>
    </source>
</evidence>
<dbReference type="SMART" id="SM00646">
    <property type="entry name" value="Ami_3"/>
    <property type="match status" value="1"/>
</dbReference>
<reference evidence="4 5" key="1">
    <citation type="submission" date="2015-09" db="EMBL/GenBank/DDBJ databases">
        <authorList>
            <consortium name="Pathogen Informatics"/>
        </authorList>
    </citation>
    <scope>NUCLEOTIDE SEQUENCE [LARGE SCALE GENOMIC DNA]</scope>
    <source>
        <strain evidence="4 5">2789STDY5834959</strain>
    </source>
</reference>
<dbReference type="GO" id="GO:0071555">
    <property type="term" value="P:cell wall organization"/>
    <property type="evidence" value="ECO:0007669"/>
    <property type="project" value="UniProtKB-KW"/>
</dbReference>
<dbReference type="AlphaFoldDB" id="A0A173SB75"/>
<sequence>MKIALTVGHSILKNGSYTSASGADCGGVNEYEYNKKLMKKVKEYLSAEGHDVTLYICPEKVFTAASQEKSWKLSRLNAKNYDLVIEGHLNCYNQSAHGTEVLYVSEAGKKYAARVQNRIVSAGFFDREIKKRTNLYMLNGTKATTIMTESFFCDSKSDYKIGKDVNKIARLIAEGVCDKKLNATAKAAAAVKETVKKVTKKATYAKVVTKTDHLRIRKAASKDAKIIGNIPKGTKVEVIAKGRTWTKVKYKNITGYSATSYLKF</sequence>
<dbReference type="InterPro" id="IPR050695">
    <property type="entry name" value="N-acetylmuramoyl_amidase_3"/>
</dbReference>
<dbReference type="Gene3D" id="3.40.630.40">
    <property type="entry name" value="Zn-dependent exopeptidases"/>
    <property type="match status" value="1"/>
</dbReference>
<dbReference type="RefSeq" id="WP_055072557.1">
    <property type="nucleotide sequence ID" value="NZ_CYXY01000005.1"/>
</dbReference>
<name>A0A173SB75_ANAHA</name>
<organism evidence="4 5">
    <name type="scientific">Anaerostipes hadrus</name>
    <dbReference type="NCBI Taxonomy" id="649756"/>
    <lineage>
        <taxon>Bacteria</taxon>
        <taxon>Bacillati</taxon>
        <taxon>Bacillota</taxon>
        <taxon>Clostridia</taxon>
        <taxon>Lachnospirales</taxon>
        <taxon>Lachnospiraceae</taxon>
        <taxon>Anaerostipes</taxon>
    </lineage>
</organism>
<keyword evidence="2" id="KW-0961">Cell wall biogenesis/degradation</keyword>
<dbReference type="PANTHER" id="PTHR30404">
    <property type="entry name" value="N-ACETYLMURAMOYL-L-ALANINE AMIDASE"/>
    <property type="match status" value="1"/>
</dbReference>
<evidence type="ECO:0000256" key="2">
    <source>
        <dbReference type="ARBA" id="ARBA00023316"/>
    </source>
</evidence>
<evidence type="ECO:0000256" key="1">
    <source>
        <dbReference type="ARBA" id="ARBA00022801"/>
    </source>
</evidence>
<dbReference type="SUPFAM" id="SSF53187">
    <property type="entry name" value="Zn-dependent exopeptidases"/>
    <property type="match status" value="1"/>
</dbReference>
<dbReference type="GO" id="GO:0030288">
    <property type="term" value="C:outer membrane-bounded periplasmic space"/>
    <property type="evidence" value="ECO:0007669"/>
    <property type="project" value="TreeGrafter"/>
</dbReference>
<dbReference type="SMART" id="SM00287">
    <property type="entry name" value="SH3b"/>
    <property type="match status" value="1"/>
</dbReference>
<dbReference type="CDD" id="cd02696">
    <property type="entry name" value="MurNAc-LAA"/>
    <property type="match status" value="1"/>
</dbReference>
<gene>
    <name evidence="4" type="ORF">ERS852571_01070</name>
</gene>
<keyword evidence="1" id="KW-0378">Hydrolase</keyword>
<evidence type="ECO:0000313" key="4">
    <source>
        <dbReference type="EMBL" id="CUM87095.1"/>
    </source>
</evidence>
<dbReference type="Proteomes" id="UP000095553">
    <property type="component" value="Unassembled WGS sequence"/>
</dbReference>
<proteinExistence type="predicted"/>
<dbReference type="Pfam" id="PF01520">
    <property type="entry name" value="Amidase_3"/>
    <property type="match status" value="1"/>
</dbReference>